<evidence type="ECO:0000313" key="1">
    <source>
        <dbReference type="EMBL" id="THV38306.1"/>
    </source>
</evidence>
<gene>
    <name evidence="1" type="ORF">FAA86_05820</name>
</gene>
<dbReference type="RefSeq" id="WP_136538871.1">
    <property type="nucleotide sequence ID" value="NZ_STGU01000002.1"/>
</dbReference>
<dbReference type="AlphaFoldDB" id="A0A4V6T6M4"/>
<evidence type="ECO:0000313" key="2">
    <source>
        <dbReference type="Proteomes" id="UP000307378"/>
    </source>
</evidence>
<proteinExistence type="predicted"/>
<evidence type="ECO:0008006" key="3">
    <source>
        <dbReference type="Google" id="ProtNLM"/>
    </source>
</evidence>
<accession>A0A4V6T6M4</accession>
<organism evidence="1 2">
    <name type="scientific">Rhizobium rosettiformans W3</name>
    <dbReference type="NCBI Taxonomy" id="538378"/>
    <lineage>
        <taxon>Bacteria</taxon>
        <taxon>Pseudomonadati</taxon>
        <taxon>Pseudomonadota</taxon>
        <taxon>Alphaproteobacteria</taxon>
        <taxon>Hyphomicrobiales</taxon>
        <taxon>Rhizobiaceae</taxon>
        <taxon>Rhizobium/Agrobacterium group</taxon>
        <taxon>Rhizobium</taxon>
    </lineage>
</organism>
<protein>
    <recommendedName>
        <fullName evidence="3">Invasion associated locus B family protein</fullName>
    </recommendedName>
</protein>
<comment type="caution">
    <text evidence="1">The sequence shown here is derived from an EMBL/GenBank/DDBJ whole genome shotgun (WGS) entry which is preliminary data.</text>
</comment>
<name>A0A4V6T6M4_9HYPH</name>
<sequence>MTAVAVSALLATAAWVSAEDARKWIGDRQENIATLIYGVPQSDDAPIAFRCELPARDFFVTLAMDPNFEPKAGTVPLTLTAPPSTEQLALEADILFIEDMEVTFLEAKPAFDVPIARMLKQGSELRFTLGEKTFVYPLAGAADAMGPIEAACAKPT</sequence>
<reference evidence="1 2" key="1">
    <citation type="submission" date="2019-04" db="EMBL/GenBank/DDBJ databases">
        <title>genome sequence of strain W3.</title>
        <authorList>
            <person name="Gao J."/>
            <person name="Sun J."/>
        </authorList>
    </citation>
    <scope>NUCLEOTIDE SEQUENCE [LARGE SCALE GENOMIC DNA]</scope>
    <source>
        <strain evidence="1 2">W3</strain>
    </source>
</reference>
<dbReference type="Proteomes" id="UP000307378">
    <property type="component" value="Unassembled WGS sequence"/>
</dbReference>
<dbReference type="EMBL" id="STGU01000002">
    <property type="protein sequence ID" value="THV38306.1"/>
    <property type="molecule type" value="Genomic_DNA"/>
</dbReference>